<dbReference type="HAMAP" id="MF_01930">
    <property type="entry name" value="PurN"/>
    <property type="match status" value="1"/>
</dbReference>
<feature type="binding site" evidence="6">
    <location>
        <position position="106"/>
    </location>
    <ligand>
        <name>(6R)-10-formyltetrahydrofolate</name>
        <dbReference type="ChEBI" id="CHEBI:195366"/>
    </ligand>
</feature>
<dbReference type="InterPro" id="IPR036477">
    <property type="entry name" value="Formyl_transf_N_sf"/>
</dbReference>
<dbReference type="InterPro" id="IPR002376">
    <property type="entry name" value="Formyl_transf_N"/>
</dbReference>
<dbReference type="NCBIfam" id="TIGR00639">
    <property type="entry name" value="PurN"/>
    <property type="match status" value="1"/>
</dbReference>
<dbReference type="SUPFAM" id="SSF53328">
    <property type="entry name" value="Formyltransferase"/>
    <property type="match status" value="1"/>
</dbReference>
<evidence type="ECO:0000256" key="5">
    <source>
        <dbReference type="ARBA" id="ARBA00047664"/>
    </source>
</evidence>
<feature type="site" description="Raises pKa of active site His" evidence="6">
    <location>
        <position position="144"/>
    </location>
</feature>
<evidence type="ECO:0000256" key="6">
    <source>
        <dbReference type="HAMAP-Rule" id="MF_01930"/>
    </source>
</evidence>
<comment type="function">
    <text evidence="6">Catalyzes the transfer of a formyl group from 10-formyltetrahydrofolate to 5-phospho-ribosyl-glycinamide (GAR), producing 5-phospho-ribosyl-N-formylglycinamide (FGAR) and tetrahydrofolate.</text>
</comment>
<dbReference type="EMBL" id="LBFC01000010">
    <property type="protein sequence ID" value="ONN27559.1"/>
    <property type="molecule type" value="Genomic_DNA"/>
</dbReference>
<gene>
    <name evidence="6" type="primary">purN</name>
    <name evidence="8" type="ORF">XJ44_03280</name>
</gene>
<evidence type="ECO:0000256" key="4">
    <source>
        <dbReference type="ARBA" id="ARBA00038440"/>
    </source>
</evidence>
<comment type="catalytic activity">
    <reaction evidence="5 6">
        <text>N(1)-(5-phospho-beta-D-ribosyl)glycinamide + (6R)-10-formyltetrahydrofolate = N(2)-formyl-N(1)-(5-phospho-beta-D-ribosyl)glycinamide + (6S)-5,6,7,8-tetrahydrofolate + H(+)</text>
        <dbReference type="Rhea" id="RHEA:15053"/>
        <dbReference type="ChEBI" id="CHEBI:15378"/>
        <dbReference type="ChEBI" id="CHEBI:57453"/>
        <dbReference type="ChEBI" id="CHEBI:143788"/>
        <dbReference type="ChEBI" id="CHEBI:147286"/>
        <dbReference type="ChEBI" id="CHEBI:195366"/>
        <dbReference type="EC" id="2.1.2.2"/>
    </reaction>
</comment>
<dbReference type="Gene3D" id="3.40.50.170">
    <property type="entry name" value="Formyl transferase, N-terminal domain"/>
    <property type="match status" value="1"/>
</dbReference>
<protein>
    <recommendedName>
        <fullName evidence="6">Phosphoribosylglycinamide formyltransferase</fullName>
        <ecNumber evidence="6">2.1.2.2</ecNumber>
    </recommendedName>
    <alternativeName>
        <fullName evidence="6">5'-phosphoribosylglycinamide transformylase</fullName>
    </alternativeName>
    <alternativeName>
        <fullName evidence="6">GAR transformylase</fullName>
        <shortName evidence="6">GART</shortName>
    </alternativeName>
</protein>
<organism evidence="8 9">
    <name type="scientific">Thermosipho affectus</name>
    <dbReference type="NCBI Taxonomy" id="660294"/>
    <lineage>
        <taxon>Bacteria</taxon>
        <taxon>Thermotogati</taxon>
        <taxon>Thermotogota</taxon>
        <taxon>Thermotogae</taxon>
        <taxon>Thermotogales</taxon>
        <taxon>Fervidobacteriaceae</taxon>
        <taxon>Thermosipho</taxon>
    </lineage>
</organism>
<evidence type="ECO:0000256" key="1">
    <source>
        <dbReference type="ARBA" id="ARBA00005054"/>
    </source>
</evidence>
<dbReference type="Proteomes" id="UP000242616">
    <property type="component" value="Unassembled WGS sequence"/>
</dbReference>
<comment type="caution">
    <text evidence="6">Lacks conserved residue(s) required for the propagation of feature annotation.</text>
</comment>
<dbReference type="InterPro" id="IPR004607">
    <property type="entry name" value="GART"/>
</dbReference>
<keyword evidence="3 6" id="KW-0658">Purine biosynthesis</keyword>
<evidence type="ECO:0000259" key="7">
    <source>
        <dbReference type="Pfam" id="PF00551"/>
    </source>
</evidence>
<sequence>MMSRMSKSKLPNIVILASGNGSNFEAIVNATRKGILNANILRLITNKKCFAEERAKKLGISHTRLKDNWAEELFVLLKELAPDLVVLAGFMKILPSKIVNNFKIVNIHPSLLPAFPGKDAIKQAYEYGVKVTGITIHFVDEGVDTGPIIFQKALEIDGLTLEEVEKEIHKLEHKHYPQVIESILNS</sequence>
<feature type="domain" description="Formyl transferase N-terminal" evidence="7">
    <location>
        <begin position="12"/>
        <end position="180"/>
    </location>
</feature>
<accession>A0ABX3IJU6</accession>
<dbReference type="EC" id="2.1.2.2" evidence="6"/>
<evidence type="ECO:0000256" key="2">
    <source>
        <dbReference type="ARBA" id="ARBA00022679"/>
    </source>
</evidence>
<name>A0ABX3IJU6_9BACT</name>
<comment type="pathway">
    <text evidence="1 6">Purine metabolism; IMP biosynthesis via de novo pathway; N(2)-formyl-N(1)-(5-phospho-D-ribosyl)glycinamide from N(1)-(5-phospho-D-ribosyl)glycinamide (10-formyl THF route): step 1/1.</text>
</comment>
<evidence type="ECO:0000313" key="8">
    <source>
        <dbReference type="EMBL" id="ONN27559.1"/>
    </source>
</evidence>
<dbReference type="PROSITE" id="PS00373">
    <property type="entry name" value="GART"/>
    <property type="match status" value="1"/>
</dbReference>
<proteinExistence type="inferred from homology"/>
<keyword evidence="9" id="KW-1185">Reference proteome</keyword>
<feature type="binding site" evidence="6">
    <location>
        <begin position="21"/>
        <end position="23"/>
    </location>
    <ligand>
        <name>N(1)-(5-phospho-beta-D-ribosyl)glycinamide</name>
        <dbReference type="ChEBI" id="CHEBI:143788"/>
    </ligand>
</feature>
<dbReference type="CDD" id="cd08645">
    <property type="entry name" value="FMT_core_GART"/>
    <property type="match status" value="1"/>
</dbReference>
<feature type="active site" description="Proton donor" evidence="6">
    <location>
        <position position="108"/>
    </location>
</feature>
<evidence type="ECO:0000313" key="9">
    <source>
        <dbReference type="Proteomes" id="UP000242616"/>
    </source>
</evidence>
<dbReference type="PANTHER" id="PTHR43369">
    <property type="entry name" value="PHOSPHORIBOSYLGLYCINAMIDE FORMYLTRANSFERASE"/>
    <property type="match status" value="1"/>
</dbReference>
<reference evidence="8 9" key="1">
    <citation type="submission" date="2015-06" db="EMBL/GenBank/DDBJ databases">
        <title>Genome sequencing of Thermotogales isolates from hydrothermal vents.</title>
        <authorList>
            <person name="Haverkamp T.H."/>
            <person name="Kublanov I.V."/>
            <person name="Nesbo C.L."/>
        </authorList>
    </citation>
    <scope>NUCLEOTIDE SEQUENCE [LARGE SCALE GENOMIC DNA]</scope>
    <source>
        <strain evidence="9">ik275mar</strain>
    </source>
</reference>
<comment type="caution">
    <text evidence="8">The sequence shown here is derived from an EMBL/GenBank/DDBJ whole genome shotgun (WGS) entry which is preliminary data.</text>
</comment>
<dbReference type="Pfam" id="PF00551">
    <property type="entry name" value="Formyl_trans_N"/>
    <property type="match status" value="1"/>
</dbReference>
<dbReference type="InterPro" id="IPR001555">
    <property type="entry name" value="GART_AS"/>
</dbReference>
<evidence type="ECO:0000256" key="3">
    <source>
        <dbReference type="ARBA" id="ARBA00022755"/>
    </source>
</evidence>
<keyword evidence="2 6" id="KW-0808">Transferase</keyword>
<dbReference type="PANTHER" id="PTHR43369:SF2">
    <property type="entry name" value="PHOSPHORIBOSYLGLYCINAMIDE FORMYLTRANSFERASE"/>
    <property type="match status" value="1"/>
</dbReference>
<comment type="similarity">
    <text evidence="4 6">Belongs to the GART family.</text>
</comment>
<feature type="binding site" evidence="6">
    <location>
        <begin position="91"/>
        <end position="94"/>
    </location>
    <ligand>
        <name>(6R)-10-formyltetrahydrofolate</name>
        <dbReference type="ChEBI" id="CHEBI:195366"/>
    </ligand>
</feature>